<gene>
    <name evidence="4" type="ORF">D7322_22265</name>
</gene>
<dbReference type="EMBL" id="RBWS01000019">
    <property type="protein sequence ID" value="RKO69480.1"/>
    <property type="molecule type" value="Genomic_DNA"/>
</dbReference>
<proteinExistence type="predicted"/>
<dbReference type="InterPro" id="IPR006860">
    <property type="entry name" value="FecR"/>
</dbReference>
<dbReference type="Pfam" id="PF16344">
    <property type="entry name" value="FecR_C"/>
    <property type="match status" value="1"/>
</dbReference>
<keyword evidence="1" id="KW-0812">Transmembrane</keyword>
<dbReference type="Proteomes" id="UP000282423">
    <property type="component" value="Unassembled WGS sequence"/>
</dbReference>
<sequence>MNQIEQYSQLIHKYLADQASKEERAQLQELMDDPVFLQAWEKVWRDNSYPAHPATYPDPHRMLENIMADPRIATAASTPKRTTDGHFNFRRNWWQVAAVFLAFCGAALWGYYNFYTVDTPPKEQLSNVSIVPGSDKAMIILEDGKQIDLSLLRADTVLDQGEYLITKDNKGQISYRLKDNLTPTNNIVYNTIVTPRGGEYTLRMSDGSLVQLNAGSKIKYPVKFDAKLRSVQLEGEAYFEVAKMDVKGKRIPFIVQSGGQTLEVLGTHFNIKSFGDHIVTTLVEGKVKLSFADAALKEQLLAPNDQVVFDKSRKNVKKEQVDPFYSLAWKNGNFAFDNASIQTVMDEVARWYDVEISYGDKLQGQHFSGTISRYENIDKLLKTIAFAGGVHFERKGRRIYVLN</sequence>
<dbReference type="PANTHER" id="PTHR30273:SF2">
    <property type="entry name" value="PROTEIN FECR"/>
    <property type="match status" value="1"/>
</dbReference>
<dbReference type="Gene3D" id="3.55.50.30">
    <property type="match status" value="1"/>
</dbReference>
<evidence type="ECO:0000259" key="3">
    <source>
        <dbReference type="Pfam" id="PF16344"/>
    </source>
</evidence>
<dbReference type="InterPro" id="IPR012373">
    <property type="entry name" value="Ferrdict_sens_TM"/>
</dbReference>
<comment type="caution">
    <text evidence="4">The sequence shown here is derived from an EMBL/GenBank/DDBJ whole genome shotgun (WGS) entry which is preliminary data.</text>
</comment>
<feature type="transmembrane region" description="Helical" evidence="1">
    <location>
        <begin position="93"/>
        <end position="112"/>
    </location>
</feature>
<feature type="domain" description="Protein FecR C-terminal" evidence="3">
    <location>
        <begin position="334"/>
        <end position="401"/>
    </location>
</feature>
<organism evidence="4 5">
    <name type="scientific">Sphingobacterium puteale</name>
    <dbReference type="NCBI Taxonomy" id="2420510"/>
    <lineage>
        <taxon>Bacteria</taxon>
        <taxon>Pseudomonadati</taxon>
        <taxon>Bacteroidota</taxon>
        <taxon>Sphingobacteriia</taxon>
        <taxon>Sphingobacteriales</taxon>
        <taxon>Sphingobacteriaceae</taxon>
        <taxon>Sphingobacterium</taxon>
    </lineage>
</organism>
<evidence type="ECO:0000259" key="2">
    <source>
        <dbReference type="Pfam" id="PF04773"/>
    </source>
</evidence>
<evidence type="ECO:0000313" key="5">
    <source>
        <dbReference type="Proteomes" id="UP000282423"/>
    </source>
</evidence>
<keyword evidence="1" id="KW-1133">Transmembrane helix</keyword>
<protein>
    <submittedName>
        <fullName evidence="4">DUF4974 domain-containing protein</fullName>
    </submittedName>
</protein>
<feature type="domain" description="FecR protein" evidence="2">
    <location>
        <begin position="191"/>
        <end position="288"/>
    </location>
</feature>
<name>A0A420VT12_9SPHI</name>
<dbReference type="Pfam" id="PF04773">
    <property type="entry name" value="FecR"/>
    <property type="match status" value="1"/>
</dbReference>
<dbReference type="OrthoDB" id="1099963at2"/>
<accession>A0A420VT12</accession>
<reference evidence="4 5" key="1">
    <citation type="submission" date="2018-10" db="EMBL/GenBank/DDBJ databases">
        <title>Sphingobacterium sp. M05W1-28.</title>
        <authorList>
            <person name="Cai H."/>
        </authorList>
    </citation>
    <scope>NUCLEOTIDE SEQUENCE [LARGE SCALE GENOMIC DNA]</scope>
    <source>
        <strain evidence="4 5">M05W1-28</strain>
    </source>
</reference>
<dbReference type="InterPro" id="IPR032508">
    <property type="entry name" value="FecR_C"/>
</dbReference>
<dbReference type="RefSeq" id="WP_121126410.1">
    <property type="nucleotide sequence ID" value="NZ_RBWS01000019.1"/>
</dbReference>
<dbReference type="AlphaFoldDB" id="A0A420VT12"/>
<keyword evidence="1" id="KW-0472">Membrane</keyword>
<dbReference type="PANTHER" id="PTHR30273">
    <property type="entry name" value="PERIPLASMIC SIGNAL SENSOR AND SIGMA FACTOR ACTIVATOR FECR-RELATED"/>
    <property type="match status" value="1"/>
</dbReference>
<evidence type="ECO:0000256" key="1">
    <source>
        <dbReference type="SAM" id="Phobius"/>
    </source>
</evidence>
<dbReference type="GO" id="GO:0016989">
    <property type="term" value="F:sigma factor antagonist activity"/>
    <property type="evidence" value="ECO:0007669"/>
    <property type="project" value="TreeGrafter"/>
</dbReference>
<dbReference type="Gene3D" id="2.60.120.1440">
    <property type="match status" value="1"/>
</dbReference>
<keyword evidence="5" id="KW-1185">Reference proteome</keyword>
<evidence type="ECO:0000313" key="4">
    <source>
        <dbReference type="EMBL" id="RKO69480.1"/>
    </source>
</evidence>